<keyword evidence="14" id="KW-1185">Reference proteome</keyword>
<feature type="compositionally biased region" description="Low complexity" evidence="11">
    <location>
        <begin position="127"/>
        <end position="143"/>
    </location>
</feature>
<feature type="region of interest" description="Disordered" evidence="11">
    <location>
        <begin position="1098"/>
        <end position="1119"/>
    </location>
</feature>
<comment type="subcellular location">
    <subcellularLocation>
        <location evidence="1">Nucleus</location>
    </subcellularLocation>
</comment>
<dbReference type="VEuPathDB" id="VectorBase:PHUM054160"/>
<dbReference type="Gene3D" id="6.10.250.3110">
    <property type="match status" value="1"/>
</dbReference>
<dbReference type="GO" id="GO:0000981">
    <property type="term" value="F:DNA-binding transcription factor activity, RNA polymerase II-specific"/>
    <property type="evidence" value="ECO:0007669"/>
    <property type="project" value="TreeGrafter"/>
</dbReference>
<dbReference type="PROSITE" id="PS51802">
    <property type="entry name" value="ZF_CCHHC"/>
    <property type="match status" value="6"/>
</dbReference>
<dbReference type="KEGG" id="phu:Phum_PHUM054160"/>
<dbReference type="Proteomes" id="UP000009046">
    <property type="component" value="Unassembled WGS sequence"/>
</dbReference>
<feature type="coiled-coil region" evidence="10">
    <location>
        <begin position="1395"/>
        <end position="1457"/>
    </location>
</feature>
<dbReference type="STRING" id="121224.E0VB74"/>
<dbReference type="EMBL" id="DS235023">
    <property type="protein sequence ID" value="EEB10630.1"/>
    <property type="molecule type" value="Genomic_DNA"/>
</dbReference>
<dbReference type="PANTHER" id="PTHR10816:SF15">
    <property type="entry name" value="MYELIN TRANSCRIPTION FACTOR 1-LIKE PROTEIN"/>
    <property type="match status" value="1"/>
</dbReference>
<dbReference type="GO" id="GO:0005634">
    <property type="term" value="C:nucleus"/>
    <property type="evidence" value="ECO:0007669"/>
    <property type="project" value="UniProtKB-SubCell"/>
</dbReference>
<dbReference type="FunFam" id="4.10.320.30:FF:000001">
    <property type="entry name" value="Myelin transcription factor 1-like, a"/>
    <property type="match status" value="5"/>
</dbReference>
<keyword evidence="5" id="KW-0863">Zinc-finger</keyword>
<dbReference type="PANTHER" id="PTHR10816">
    <property type="entry name" value="MYELIN TRANSCRIPTION FACTOR 1-RELATED"/>
    <property type="match status" value="1"/>
</dbReference>
<dbReference type="EMBL" id="AAZO01000640">
    <property type="status" value="NOT_ANNOTATED_CDS"/>
    <property type="molecule type" value="Genomic_DNA"/>
</dbReference>
<evidence type="ECO:0000256" key="4">
    <source>
        <dbReference type="ARBA" id="ARBA00022737"/>
    </source>
</evidence>
<evidence type="ECO:0000256" key="6">
    <source>
        <dbReference type="ARBA" id="ARBA00022833"/>
    </source>
</evidence>
<dbReference type="GO" id="GO:0000978">
    <property type="term" value="F:RNA polymerase II cis-regulatory region sequence-specific DNA binding"/>
    <property type="evidence" value="ECO:0007669"/>
    <property type="project" value="TreeGrafter"/>
</dbReference>
<keyword evidence="8" id="KW-0804">Transcription</keyword>
<dbReference type="Pfam" id="PF01530">
    <property type="entry name" value="zf-C2HC"/>
    <property type="match status" value="7"/>
</dbReference>
<dbReference type="RefSeq" id="XP_002423368.1">
    <property type="nucleotide sequence ID" value="XM_002423323.1"/>
</dbReference>
<feature type="compositionally biased region" description="Low complexity" evidence="11">
    <location>
        <begin position="451"/>
        <end position="467"/>
    </location>
</feature>
<dbReference type="FunCoup" id="E0VB74">
    <property type="interactions" value="22"/>
</dbReference>
<feature type="compositionally biased region" description="Pro residues" evidence="11">
    <location>
        <begin position="734"/>
        <end position="751"/>
    </location>
</feature>
<gene>
    <name evidence="13" type="primary">8232905</name>
    <name evidence="12" type="ORF">Phum_PHUM054160</name>
</gene>
<dbReference type="eggNOG" id="KOG3803">
    <property type="taxonomic scope" value="Eukaryota"/>
</dbReference>
<dbReference type="GeneID" id="8232905"/>
<keyword evidence="6" id="KW-0862">Zinc</keyword>
<keyword evidence="10" id="KW-0175">Coiled coil</keyword>
<keyword evidence="9" id="KW-0539">Nucleus</keyword>
<dbReference type="Gene3D" id="4.10.320.30">
    <property type="match status" value="7"/>
</dbReference>
<evidence type="ECO:0000256" key="10">
    <source>
        <dbReference type="SAM" id="Coils"/>
    </source>
</evidence>
<reference evidence="12" key="2">
    <citation type="submission" date="2007-04" db="EMBL/GenBank/DDBJ databases">
        <title>The genome of the human body louse.</title>
        <authorList>
            <consortium name="The Human Body Louse Genome Consortium"/>
            <person name="Kirkness E."/>
            <person name="Walenz B."/>
            <person name="Hass B."/>
            <person name="Bruggner R."/>
            <person name="Strausberg R."/>
        </authorList>
    </citation>
    <scope>NUCLEOTIDE SEQUENCE</scope>
    <source>
        <strain evidence="12">USDA</strain>
    </source>
</reference>
<feature type="region of interest" description="Disordered" evidence="11">
    <location>
        <begin position="618"/>
        <end position="651"/>
    </location>
</feature>
<dbReference type="HOGENOM" id="CLU_240488_0_0_1"/>
<feature type="compositionally biased region" description="Low complexity" evidence="11">
    <location>
        <begin position="306"/>
        <end position="345"/>
    </location>
</feature>
<evidence type="ECO:0000256" key="8">
    <source>
        <dbReference type="ARBA" id="ARBA00023163"/>
    </source>
</evidence>
<evidence type="ECO:0000256" key="5">
    <source>
        <dbReference type="ARBA" id="ARBA00022771"/>
    </source>
</evidence>
<evidence type="ECO:0000256" key="9">
    <source>
        <dbReference type="ARBA" id="ARBA00023242"/>
    </source>
</evidence>
<feature type="region of interest" description="Disordered" evidence="11">
    <location>
        <begin position="943"/>
        <end position="1032"/>
    </location>
</feature>
<feature type="compositionally biased region" description="Low complexity" evidence="11">
    <location>
        <begin position="640"/>
        <end position="651"/>
    </location>
</feature>
<keyword evidence="4" id="KW-0677">Repeat</keyword>
<dbReference type="InterPro" id="IPR036060">
    <property type="entry name" value="Znf_C2H2C_sf"/>
</dbReference>
<evidence type="ECO:0000256" key="11">
    <source>
        <dbReference type="SAM" id="MobiDB-lite"/>
    </source>
</evidence>
<reference evidence="13" key="3">
    <citation type="submission" date="2021-02" db="UniProtKB">
        <authorList>
            <consortium name="EnsemblMetazoa"/>
        </authorList>
    </citation>
    <scope>IDENTIFICATION</scope>
    <source>
        <strain evidence="13">USDA</strain>
    </source>
</reference>
<feature type="compositionally biased region" description="Polar residues" evidence="11">
    <location>
        <begin position="618"/>
        <end position="629"/>
    </location>
</feature>
<feature type="region of interest" description="Disordered" evidence="11">
    <location>
        <begin position="76"/>
        <end position="151"/>
    </location>
</feature>
<dbReference type="EnsemblMetazoa" id="PHUM054160-RA">
    <property type="protein sequence ID" value="PHUM054160-PA"/>
    <property type="gene ID" value="PHUM054160"/>
</dbReference>
<evidence type="ECO:0000256" key="1">
    <source>
        <dbReference type="ARBA" id="ARBA00004123"/>
    </source>
</evidence>
<protein>
    <submittedName>
        <fullName evidence="12 13">Myelin transcription factor 1, myt1, putative</fullName>
    </submittedName>
</protein>
<evidence type="ECO:0000313" key="14">
    <source>
        <dbReference type="Proteomes" id="UP000009046"/>
    </source>
</evidence>
<dbReference type="SUPFAM" id="SSF103637">
    <property type="entry name" value="CCHHC domain"/>
    <property type="match status" value="7"/>
</dbReference>
<comment type="similarity">
    <text evidence="2">Belongs to the MYT1 family.</text>
</comment>
<feature type="region of interest" description="Disordered" evidence="11">
    <location>
        <begin position="299"/>
        <end position="346"/>
    </location>
</feature>
<evidence type="ECO:0000313" key="13">
    <source>
        <dbReference type="EnsemblMetazoa" id="PHUM054160-PA"/>
    </source>
</evidence>
<dbReference type="CTD" id="8232905"/>
<evidence type="ECO:0000256" key="3">
    <source>
        <dbReference type="ARBA" id="ARBA00022723"/>
    </source>
</evidence>
<dbReference type="OrthoDB" id="10069059at2759"/>
<feature type="region of interest" description="Disordered" evidence="11">
    <location>
        <begin position="451"/>
        <end position="484"/>
    </location>
</feature>
<feature type="region of interest" description="Disordered" evidence="11">
    <location>
        <begin position="1220"/>
        <end position="1239"/>
    </location>
</feature>
<sequence>MTSSRPSTPPVSFDKKRKQIEITSSSLESSKLVNKKEKTINCKVFKTMVDVKVVDNDDLRDQSLCKKRRKSIRCADSSDDLQVKVEPDSSVKNSLLPQKKRALQTTNTSPSRSPTRKNSKLSAASGTTTNTTTTTTATTTTTTSSVEDDEILIRETEAALKSLSGSYTGPKEEDKFEQPQFENLFEEKKVNKILPVNPTATANNVDLSNPLKDIITLRELQDIKNLKDSKRNLDNKLLHAKVVKKEETGNGRSGDKYAGSRYEPDFNELVNDSSNELEIDIPDNNDIVIKREDKRDYNSKTFDLKNNNNSINNNNNNIGNNDSNDDSSNTNNSGLSMSSSSAFRSPELRNRVNIDNSAIPPLGPFPASATFVGYPNSTIANTVQSPQVPEIKLKTEKIELERQDGIVNGKTPVGSPDSKQYTILQPAGAGSRAATVMKDIAREGVLSVSAVSSSSSGSGSNPGVVTSTIPNAERSSSSTPSSATLDKVSVIGTDVSSPIAALSPNSLSRGDGNKCPTPGCNGLGHSTGLYTHHRSLSGCPRKDKVTPEILAMHETILKCPTPGCNGRGHINTSRNSHRSLSGCPMAAASKQVLREQKQRVASSSLLPVTLMSPNNAITSSSEAKQTFSGSYAKEPENVRSPMTSSYTSSPYYNHKPLVKTEEIMKLSPKVEVRNNSMIIKSEGGGGGSNTPPPPPPKTFDSYLNQDSNSSSVSSMDTINSRAGSQLSGCHHIPHQPPHQPVPHHPQPPPPYTSMSLVDPPHQLPQRSPYENSEIVTTSEDTFRDRSYLTSENHPVSITRPMVSYPGEINRNYDSTLGHRPYDPGSSYDRYDSTQCNTGIGQTQRLYAGYPGQTDDRSYHQDHQMSNMTSSGIMKTVSISDSDATGATAPIYPRPMYHHYDPTTGAVPPGFSAAAINLSVKAAQAAAQAQAAAAAAAAQAQGQLKGGAPTSPGGSVIDLSTSNVTSTSPQAPGYYNQRVSSGSPHGCRSPHRGTGESPEIPSPQGQTGARPLPHGFVPPPTACYSRESTPDSGGSHYMDSYRESNGYTPMSPHPGYGMTGEYPGNSYTPYPGSYPCGGYPGGVVASTYSAGYAQNPCYSMAPPQHPPPHTEKGHKEDSNFSRYSNNIRRQSLSYSRSSQQGRDGKELIQCPTNGCDGMGHMSGNYATHRRQDNKSLFDYVHSLKIICCPRADRSQIQAHSQELKCPTPGCDGSGHVTGNYSSHRSLSGCPRANKPKSKPRDGNKFFAHAFRCPIPGCDGSGHATGKFLSHRRCPVPGCDGAGHITGKYTTHRSASGCPIANRNKLRVLENGGGPVEQHKTTLSQPIVKFEGTNCPTPGCDGTGHINGTFLTHRSLSGCPVAGQTQKKKFCSDDIYTKSCGLEPSQGSTVGPGGEDLITLEAEISELQRENARVESQMMRLRTDISAMEAHLRQGDKESQALSQRNNNLNEYYESLRNNVMSLLEHVRIPGTQEKPSHENLDNYITKLQTLCTADGYCADDTQRPLYETVKSALQDFTLLPTPI</sequence>
<feature type="compositionally biased region" description="Polar residues" evidence="11">
    <location>
        <begin position="957"/>
        <end position="969"/>
    </location>
</feature>
<organism>
    <name type="scientific">Pediculus humanus subsp. corporis</name>
    <name type="common">Body louse</name>
    <dbReference type="NCBI Taxonomy" id="121224"/>
    <lineage>
        <taxon>Eukaryota</taxon>
        <taxon>Metazoa</taxon>
        <taxon>Ecdysozoa</taxon>
        <taxon>Arthropoda</taxon>
        <taxon>Hexapoda</taxon>
        <taxon>Insecta</taxon>
        <taxon>Pterygota</taxon>
        <taxon>Neoptera</taxon>
        <taxon>Paraneoptera</taxon>
        <taxon>Psocodea</taxon>
        <taxon>Troctomorpha</taxon>
        <taxon>Phthiraptera</taxon>
        <taxon>Anoplura</taxon>
        <taxon>Pediculidae</taxon>
        <taxon>Pediculus</taxon>
    </lineage>
</organism>
<dbReference type="GO" id="GO:0007399">
    <property type="term" value="P:nervous system development"/>
    <property type="evidence" value="ECO:0007669"/>
    <property type="project" value="UniProtKB-KW"/>
</dbReference>
<name>E0VB74_PEDHC</name>
<evidence type="ECO:0000313" key="12">
    <source>
        <dbReference type="EMBL" id="EEB10630.1"/>
    </source>
</evidence>
<evidence type="ECO:0000256" key="7">
    <source>
        <dbReference type="ARBA" id="ARBA00023015"/>
    </source>
</evidence>
<reference evidence="12" key="1">
    <citation type="submission" date="2007-04" db="EMBL/GenBank/DDBJ databases">
        <title>Annotation of Pediculus humanus corporis strain USDA.</title>
        <authorList>
            <person name="Kirkness E."/>
            <person name="Hannick L."/>
            <person name="Hass B."/>
            <person name="Bruggner R."/>
            <person name="Lawson D."/>
            <person name="Bidwell S."/>
            <person name="Joardar V."/>
            <person name="Caler E."/>
            <person name="Walenz B."/>
            <person name="Inman J."/>
            <person name="Schobel S."/>
            <person name="Galinsky K."/>
            <person name="Amedeo P."/>
            <person name="Strausberg R."/>
        </authorList>
    </citation>
    <scope>NUCLEOTIDE SEQUENCE</scope>
    <source>
        <strain evidence="12">USDA</strain>
    </source>
</reference>
<evidence type="ECO:0000256" key="2">
    <source>
        <dbReference type="ARBA" id="ARBA00010194"/>
    </source>
</evidence>
<dbReference type="InParanoid" id="E0VB74"/>
<keyword evidence="3" id="KW-0479">Metal-binding</keyword>
<dbReference type="InterPro" id="IPR002515">
    <property type="entry name" value="Znf_C2H2C"/>
</dbReference>
<feature type="compositionally biased region" description="Basic and acidic residues" evidence="11">
    <location>
        <begin position="1107"/>
        <end position="1118"/>
    </location>
</feature>
<feature type="region of interest" description="Disordered" evidence="11">
    <location>
        <begin position="678"/>
        <end position="767"/>
    </location>
</feature>
<feature type="compositionally biased region" description="Low complexity" evidence="11">
    <location>
        <begin position="700"/>
        <end position="720"/>
    </location>
</feature>
<feature type="region of interest" description="Disordered" evidence="11">
    <location>
        <begin position="247"/>
        <end position="268"/>
    </location>
</feature>
<proteinExistence type="inferred from homology"/>
<keyword evidence="7" id="KW-0805">Transcription regulation</keyword>
<accession>E0VB74</accession>
<dbReference type="OMA" id="CVTVAQV"/>
<dbReference type="GO" id="GO:0008270">
    <property type="term" value="F:zinc ion binding"/>
    <property type="evidence" value="ECO:0007669"/>
    <property type="project" value="UniProtKB-KW"/>
</dbReference>